<dbReference type="Gene3D" id="3.30.200.20">
    <property type="entry name" value="Phosphorylase Kinase, domain 1"/>
    <property type="match status" value="1"/>
</dbReference>
<dbReference type="InterPro" id="IPR036426">
    <property type="entry name" value="Bulb-type_lectin_dom_sf"/>
</dbReference>
<dbReference type="AlphaFoldDB" id="A0A453DC09"/>
<dbReference type="SMART" id="SM00473">
    <property type="entry name" value="PAN_AP"/>
    <property type="match status" value="1"/>
</dbReference>
<keyword evidence="3 15" id="KW-0723">Serine/threonine-protein kinase</keyword>
<dbReference type="STRING" id="200361.A0A453DC09"/>
<dbReference type="Proteomes" id="UP000015105">
    <property type="component" value="Chromosome 2D"/>
</dbReference>
<keyword evidence="6" id="KW-0732">Signal</keyword>
<organism evidence="21 22">
    <name type="scientific">Aegilops tauschii subsp. strangulata</name>
    <name type="common">Goatgrass</name>
    <dbReference type="NCBI Taxonomy" id="200361"/>
    <lineage>
        <taxon>Eukaryota</taxon>
        <taxon>Viridiplantae</taxon>
        <taxon>Streptophyta</taxon>
        <taxon>Embryophyta</taxon>
        <taxon>Tracheophyta</taxon>
        <taxon>Spermatophyta</taxon>
        <taxon>Magnoliopsida</taxon>
        <taxon>Liliopsida</taxon>
        <taxon>Poales</taxon>
        <taxon>Poaceae</taxon>
        <taxon>BOP clade</taxon>
        <taxon>Pooideae</taxon>
        <taxon>Triticodae</taxon>
        <taxon>Triticeae</taxon>
        <taxon>Triticinae</taxon>
        <taxon>Aegilops</taxon>
    </lineage>
</organism>
<evidence type="ECO:0000313" key="21">
    <source>
        <dbReference type="EnsemblPlants" id="AET2Gv21178500.2"/>
    </source>
</evidence>
<dbReference type="SUPFAM" id="SSF51110">
    <property type="entry name" value="alpha-D-mannose-specific plant lectins"/>
    <property type="match status" value="1"/>
</dbReference>
<dbReference type="InterPro" id="IPR000719">
    <property type="entry name" value="Prot_kinase_dom"/>
</dbReference>
<feature type="domain" description="Bulb-type lectin" evidence="19">
    <location>
        <begin position="72"/>
        <end position="205"/>
    </location>
</feature>
<dbReference type="Pfam" id="PF08276">
    <property type="entry name" value="PAN_2"/>
    <property type="match status" value="1"/>
</dbReference>
<dbReference type="CDD" id="cd01098">
    <property type="entry name" value="PAN_AP_plant"/>
    <property type="match status" value="1"/>
</dbReference>
<dbReference type="GO" id="GO:0005886">
    <property type="term" value="C:plasma membrane"/>
    <property type="evidence" value="ECO:0007669"/>
    <property type="project" value="UniProtKB-SubCell"/>
</dbReference>
<keyword evidence="9 15" id="KW-0067">ATP-binding</keyword>
<dbReference type="Gene3D" id="2.90.10.10">
    <property type="entry name" value="Bulb-type lectin domain"/>
    <property type="match status" value="1"/>
</dbReference>
<accession>A0A453DC09</accession>
<evidence type="ECO:0000256" key="14">
    <source>
        <dbReference type="ARBA" id="ARBA00048679"/>
    </source>
</evidence>
<reference evidence="21" key="5">
    <citation type="journal article" date="2021" name="G3 (Bethesda)">
        <title>Aegilops tauschii genome assembly Aet v5.0 features greater sequence contiguity and improved annotation.</title>
        <authorList>
            <person name="Wang L."/>
            <person name="Zhu T."/>
            <person name="Rodriguez J.C."/>
            <person name="Deal K.R."/>
            <person name="Dubcovsky J."/>
            <person name="McGuire P.E."/>
            <person name="Lux T."/>
            <person name="Spannagl M."/>
            <person name="Mayer K.F.X."/>
            <person name="Baldrich P."/>
            <person name="Meyers B.C."/>
            <person name="Huo N."/>
            <person name="Gu Y.Q."/>
            <person name="Zhou H."/>
            <person name="Devos K.M."/>
            <person name="Bennetzen J.L."/>
            <person name="Unver T."/>
            <person name="Budak H."/>
            <person name="Gulick P.J."/>
            <person name="Galiba G."/>
            <person name="Kalapos B."/>
            <person name="Nelson D.R."/>
            <person name="Li P."/>
            <person name="You F.M."/>
            <person name="Luo M.C."/>
            <person name="Dvorak J."/>
        </authorList>
    </citation>
    <scope>NUCLEOTIDE SEQUENCE [LARGE SCALE GENOMIC DNA]</scope>
    <source>
        <strain evidence="21">cv. AL8/78</strain>
    </source>
</reference>
<proteinExistence type="inferred from homology"/>
<dbReference type="PROSITE" id="PS00107">
    <property type="entry name" value="PROTEIN_KINASE_ATP"/>
    <property type="match status" value="1"/>
</dbReference>
<keyword evidence="2" id="KW-1003">Cell membrane</keyword>
<dbReference type="CDD" id="cd14066">
    <property type="entry name" value="STKc_IRAK"/>
    <property type="match status" value="1"/>
</dbReference>
<dbReference type="PANTHER" id="PTHR27002:SF828">
    <property type="entry name" value="OS04G0633600 PROTEIN"/>
    <property type="match status" value="1"/>
</dbReference>
<dbReference type="GO" id="GO:0106310">
    <property type="term" value="F:protein serine kinase activity"/>
    <property type="evidence" value="ECO:0007669"/>
    <property type="project" value="RHEA"/>
</dbReference>
<evidence type="ECO:0000256" key="5">
    <source>
        <dbReference type="ARBA" id="ARBA00022679"/>
    </source>
</evidence>
<sequence>DAMVALPRKPNDAVELTADIVVSYNGTSWSPNCKRETRDLLPHFAQALTHQSMASLPAIFILMLLVRSCNSDDRLRPTKPLSPGDELISSNGLFALGFFSLQGSAANTYLGIWYHNISERTYVWVANRDSPIKSSLPGKLVVSNTSDLVLSDSDGRVLWATKTNNVTTTGSGSGGGATGAGAVLLDTGNFVLRSRNGTEIWQSYDEPTDTFLPGFKLWVNYKTHVAARIVAWKGPDDPSTGEFVLSGDTSTGLQILTWRGSSLYWRAGVWNGATAASFTKSFLSQMIDDGEVAYFTYNRADDSAPARSHWKLDHTGEVMFRVWVEGSSSSWVPLFERPGKWCLVYGACGPFGYCDVKGDVRECRCLDGFEPADGGGGSSKAGCVRKEAVRCGGNNYFLTLPAMKLPDKFVYLTNRSFEECAAGCDRNCSCTGYAYTNASDILLASKCFHWTGDLVDMVKADYTSDHLYLRLAGNGDNYARTNNKINGVHVVFKIVLPLIAFLLILTCIYIFCICKPRGIHQNNGALQVHLRPSQEVWDQSLEFSRITFEDIAAATNSFHETNMLGRGGFGKVYKGILQDGKEVAIKRLSKGSEQGIEHFRNEVVLIAKLQHKNLVRLLGYCIHEDEKLLIYEYLPNKSLDKFLFDNARKSTLNWPRRFSIIKGVARGLLYLHQDSRMTIIHRDLKPSNILLDSEMNAKIADFGMARIFGGNEQHERTKHVVGTYGYMSPEYAMEGIFSLKSDTYSFGIFLLEIVSGLKISSPHHLVMDFRNLIAYAWNLWKDGKSMDFMDATLTESYSPDEVSKCIHIGLMCVQDSPNARPHMSSVVSMLDNEAMPRAVPKQPMYFAQRTVEGLEMSTNGASLTTLDGR</sequence>
<feature type="domain" description="Protein kinase" evidence="18">
    <location>
        <begin position="558"/>
        <end position="835"/>
    </location>
</feature>
<reference evidence="21" key="4">
    <citation type="submission" date="2019-03" db="UniProtKB">
        <authorList>
            <consortium name="EnsemblPlants"/>
        </authorList>
    </citation>
    <scope>IDENTIFICATION</scope>
</reference>
<comment type="similarity">
    <text evidence="15">Belongs to the protein kinase superfamily. Ser/Thr protein kinase family.</text>
</comment>
<dbReference type="InterPro" id="IPR003609">
    <property type="entry name" value="Pan_app"/>
</dbReference>
<dbReference type="SMART" id="SM00220">
    <property type="entry name" value="S_TKc"/>
    <property type="match status" value="1"/>
</dbReference>
<dbReference type="SMART" id="SM00108">
    <property type="entry name" value="B_lectin"/>
    <property type="match status" value="1"/>
</dbReference>
<comment type="subcellular location">
    <subcellularLocation>
        <location evidence="1">Cell membrane</location>
        <topology evidence="1">Single-pass type I membrane protein</topology>
    </subcellularLocation>
</comment>
<comment type="catalytic activity">
    <reaction evidence="13 15">
        <text>L-threonyl-[protein] + ATP = O-phospho-L-threonyl-[protein] + ADP + H(+)</text>
        <dbReference type="Rhea" id="RHEA:46608"/>
        <dbReference type="Rhea" id="RHEA-COMP:11060"/>
        <dbReference type="Rhea" id="RHEA-COMP:11605"/>
        <dbReference type="ChEBI" id="CHEBI:15378"/>
        <dbReference type="ChEBI" id="CHEBI:30013"/>
        <dbReference type="ChEBI" id="CHEBI:30616"/>
        <dbReference type="ChEBI" id="CHEBI:61977"/>
        <dbReference type="ChEBI" id="CHEBI:456216"/>
        <dbReference type="EC" id="2.7.11.1"/>
    </reaction>
</comment>
<evidence type="ECO:0000256" key="3">
    <source>
        <dbReference type="ARBA" id="ARBA00022527"/>
    </source>
</evidence>
<evidence type="ECO:0000256" key="17">
    <source>
        <dbReference type="SAM" id="Phobius"/>
    </source>
</evidence>
<dbReference type="GO" id="GO:0004674">
    <property type="term" value="F:protein serine/threonine kinase activity"/>
    <property type="evidence" value="ECO:0007669"/>
    <property type="project" value="UniProtKB-KW"/>
</dbReference>
<evidence type="ECO:0000259" key="20">
    <source>
        <dbReference type="PROSITE" id="PS50948"/>
    </source>
</evidence>
<dbReference type="Pfam" id="PF01453">
    <property type="entry name" value="B_lectin"/>
    <property type="match status" value="1"/>
</dbReference>
<evidence type="ECO:0000256" key="2">
    <source>
        <dbReference type="ARBA" id="ARBA00022475"/>
    </source>
</evidence>
<dbReference type="PROSITE" id="PS00108">
    <property type="entry name" value="PROTEIN_KINASE_ST"/>
    <property type="match status" value="1"/>
</dbReference>
<keyword evidence="10" id="KW-1015">Disulfide bond</keyword>
<dbReference type="Pfam" id="PF07714">
    <property type="entry name" value="PK_Tyr_Ser-Thr"/>
    <property type="match status" value="1"/>
</dbReference>
<dbReference type="InterPro" id="IPR000858">
    <property type="entry name" value="S_locus_glycoprot_dom"/>
</dbReference>
<evidence type="ECO:0000256" key="8">
    <source>
        <dbReference type="ARBA" id="ARBA00022777"/>
    </source>
</evidence>
<keyword evidence="11" id="KW-0675">Receptor</keyword>
<dbReference type="InterPro" id="IPR008271">
    <property type="entry name" value="Ser/Thr_kinase_AS"/>
</dbReference>
<evidence type="ECO:0000256" key="9">
    <source>
        <dbReference type="ARBA" id="ARBA00022840"/>
    </source>
</evidence>
<evidence type="ECO:0000259" key="19">
    <source>
        <dbReference type="PROSITE" id="PS50927"/>
    </source>
</evidence>
<comment type="catalytic activity">
    <reaction evidence="14 15">
        <text>L-seryl-[protein] + ATP = O-phospho-L-seryl-[protein] + ADP + H(+)</text>
        <dbReference type="Rhea" id="RHEA:17989"/>
        <dbReference type="Rhea" id="RHEA-COMP:9863"/>
        <dbReference type="Rhea" id="RHEA-COMP:11604"/>
        <dbReference type="ChEBI" id="CHEBI:15378"/>
        <dbReference type="ChEBI" id="CHEBI:29999"/>
        <dbReference type="ChEBI" id="CHEBI:30616"/>
        <dbReference type="ChEBI" id="CHEBI:83421"/>
        <dbReference type="ChEBI" id="CHEBI:456216"/>
        <dbReference type="EC" id="2.7.11.1"/>
    </reaction>
</comment>
<evidence type="ECO:0000256" key="7">
    <source>
        <dbReference type="ARBA" id="ARBA00022741"/>
    </source>
</evidence>
<feature type="domain" description="Apple" evidence="20">
    <location>
        <begin position="391"/>
        <end position="473"/>
    </location>
</feature>
<dbReference type="Pfam" id="PF00954">
    <property type="entry name" value="S_locus_glycop"/>
    <property type="match status" value="1"/>
</dbReference>
<evidence type="ECO:0000256" key="1">
    <source>
        <dbReference type="ARBA" id="ARBA00004251"/>
    </source>
</evidence>
<evidence type="ECO:0000256" key="10">
    <source>
        <dbReference type="ARBA" id="ARBA00023157"/>
    </source>
</evidence>
<dbReference type="Gramene" id="AET2Gv21178500.2">
    <property type="protein sequence ID" value="AET2Gv21178500.2"/>
    <property type="gene ID" value="AET2Gv21178500"/>
</dbReference>
<keyword evidence="12" id="KW-0325">Glycoprotein</keyword>
<reference evidence="22" key="2">
    <citation type="journal article" date="2017" name="Nat. Plants">
        <title>The Aegilops tauschii genome reveals multiple impacts of transposons.</title>
        <authorList>
            <person name="Zhao G."/>
            <person name="Zou C."/>
            <person name="Li K."/>
            <person name="Wang K."/>
            <person name="Li T."/>
            <person name="Gao L."/>
            <person name="Zhang X."/>
            <person name="Wang H."/>
            <person name="Yang Z."/>
            <person name="Liu X."/>
            <person name="Jiang W."/>
            <person name="Mao L."/>
            <person name="Kong X."/>
            <person name="Jiao Y."/>
            <person name="Jia J."/>
        </authorList>
    </citation>
    <scope>NUCLEOTIDE SEQUENCE [LARGE SCALE GENOMIC DNA]</scope>
    <source>
        <strain evidence="22">cv. AL8/78</strain>
    </source>
</reference>
<dbReference type="InterPro" id="IPR017441">
    <property type="entry name" value="Protein_kinase_ATP_BS"/>
</dbReference>
<reference evidence="22" key="1">
    <citation type="journal article" date="2014" name="Science">
        <title>Ancient hybridizations among the ancestral genomes of bread wheat.</title>
        <authorList>
            <consortium name="International Wheat Genome Sequencing Consortium,"/>
            <person name="Marcussen T."/>
            <person name="Sandve S.R."/>
            <person name="Heier L."/>
            <person name="Spannagl M."/>
            <person name="Pfeifer M."/>
            <person name="Jakobsen K.S."/>
            <person name="Wulff B.B."/>
            <person name="Steuernagel B."/>
            <person name="Mayer K.F."/>
            <person name="Olsen O.A."/>
        </authorList>
    </citation>
    <scope>NUCLEOTIDE SEQUENCE [LARGE SCALE GENOMIC DNA]</scope>
    <source>
        <strain evidence="22">cv. AL8/78</strain>
    </source>
</reference>
<evidence type="ECO:0000256" key="15">
    <source>
        <dbReference type="PIRNR" id="PIRNR000641"/>
    </source>
</evidence>
<dbReference type="PANTHER" id="PTHR27002">
    <property type="entry name" value="RECEPTOR-LIKE SERINE/THREONINE-PROTEIN KINASE SD1-8"/>
    <property type="match status" value="1"/>
</dbReference>
<dbReference type="PIRSF" id="PIRSF000641">
    <property type="entry name" value="SRK"/>
    <property type="match status" value="1"/>
</dbReference>
<evidence type="ECO:0000256" key="13">
    <source>
        <dbReference type="ARBA" id="ARBA00047899"/>
    </source>
</evidence>
<keyword evidence="5 15" id="KW-0808">Transferase</keyword>
<dbReference type="GO" id="GO:0005524">
    <property type="term" value="F:ATP binding"/>
    <property type="evidence" value="ECO:0007669"/>
    <property type="project" value="UniProtKB-UniRule"/>
</dbReference>
<evidence type="ECO:0000313" key="22">
    <source>
        <dbReference type="Proteomes" id="UP000015105"/>
    </source>
</evidence>
<dbReference type="PROSITE" id="PS50927">
    <property type="entry name" value="BULB_LECTIN"/>
    <property type="match status" value="1"/>
</dbReference>
<dbReference type="InterPro" id="IPR001245">
    <property type="entry name" value="Ser-Thr/Tyr_kinase_cat_dom"/>
</dbReference>
<dbReference type="GO" id="GO:0048544">
    <property type="term" value="P:recognition of pollen"/>
    <property type="evidence" value="ECO:0007669"/>
    <property type="project" value="InterPro"/>
</dbReference>
<evidence type="ECO:0000256" key="16">
    <source>
        <dbReference type="PROSITE-ProRule" id="PRU10141"/>
    </source>
</evidence>
<keyword evidence="17" id="KW-1133">Transmembrane helix</keyword>
<evidence type="ECO:0000256" key="11">
    <source>
        <dbReference type="ARBA" id="ARBA00023170"/>
    </source>
</evidence>
<feature type="transmembrane region" description="Helical" evidence="17">
    <location>
        <begin position="48"/>
        <end position="66"/>
    </location>
</feature>
<evidence type="ECO:0000259" key="18">
    <source>
        <dbReference type="PROSITE" id="PS50011"/>
    </source>
</evidence>
<dbReference type="InterPro" id="IPR011009">
    <property type="entry name" value="Kinase-like_dom_sf"/>
</dbReference>
<keyword evidence="17" id="KW-0812">Transmembrane</keyword>
<dbReference type="EnsemblPlants" id="AET2Gv21178500.2">
    <property type="protein sequence ID" value="AET2Gv21178500.2"/>
    <property type="gene ID" value="AET2Gv21178500"/>
</dbReference>
<reference evidence="21" key="3">
    <citation type="journal article" date="2017" name="Nature">
        <title>Genome sequence of the progenitor of the wheat D genome Aegilops tauschii.</title>
        <authorList>
            <person name="Luo M.C."/>
            <person name="Gu Y.Q."/>
            <person name="Puiu D."/>
            <person name="Wang H."/>
            <person name="Twardziok S.O."/>
            <person name="Deal K.R."/>
            <person name="Huo N."/>
            <person name="Zhu T."/>
            <person name="Wang L."/>
            <person name="Wang Y."/>
            <person name="McGuire P.E."/>
            <person name="Liu S."/>
            <person name="Long H."/>
            <person name="Ramasamy R.K."/>
            <person name="Rodriguez J.C."/>
            <person name="Van S.L."/>
            <person name="Yuan L."/>
            <person name="Wang Z."/>
            <person name="Xia Z."/>
            <person name="Xiao L."/>
            <person name="Anderson O.D."/>
            <person name="Ouyang S."/>
            <person name="Liang Y."/>
            <person name="Zimin A.V."/>
            <person name="Pertea G."/>
            <person name="Qi P."/>
            <person name="Bennetzen J.L."/>
            <person name="Dai X."/>
            <person name="Dawson M.W."/>
            <person name="Muller H.G."/>
            <person name="Kugler K."/>
            <person name="Rivarola-Duarte L."/>
            <person name="Spannagl M."/>
            <person name="Mayer K.F.X."/>
            <person name="Lu F.H."/>
            <person name="Bevan M.W."/>
            <person name="Leroy P."/>
            <person name="Li P."/>
            <person name="You F.M."/>
            <person name="Sun Q."/>
            <person name="Liu Z."/>
            <person name="Lyons E."/>
            <person name="Wicker T."/>
            <person name="Salzberg S.L."/>
            <person name="Devos K.M."/>
            <person name="Dvorak J."/>
        </authorList>
    </citation>
    <scope>NUCLEOTIDE SEQUENCE [LARGE SCALE GENOMIC DNA]</scope>
    <source>
        <strain evidence="21">cv. AL8/78</strain>
    </source>
</reference>
<dbReference type="PROSITE" id="PS50948">
    <property type="entry name" value="PAN"/>
    <property type="match status" value="1"/>
</dbReference>
<feature type="transmembrane region" description="Helical" evidence="17">
    <location>
        <begin position="490"/>
        <end position="511"/>
    </location>
</feature>
<dbReference type="CDD" id="cd00028">
    <property type="entry name" value="B_lectin"/>
    <property type="match status" value="1"/>
</dbReference>
<keyword evidence="17" id="KW-0472">Membrane</keyword>
<dbReference type="SUPFAM" id="SSF56112">
    <property type="entry name" value="Protein kinase-like (PK-like)"/>
    <property type="match status" value="1"/>
</dbReference>
<dbReference type="InterPro" id="IPR024171">
    <property type="entry name" value="SRK-like_kinase"/>
</dbReference>
<evidence type="ECO:0000256" key="6">
    <source>
        <dbReference type="ARBA" id="ARBA00022729"/>
    </source>
</evidence>
<evidence type="ECO:0000256" key="12">
    <source>
        <dbReference type="ARBA" id="ARBA00023180"/>
    </source>
</evidence>
<evidence type="ECO:0000256" key="4">
    <source>
        <dbReference type="ARBA" id="ARBA00022536"/>
    </source>
</evidence>
<dbReference type="InterPro" id="IPR001480">
    <property type="entry name" value="Bulb-type_lectin_dom"/>
</dbReference>
<keyword evidence="4" id="KW-0245">EGF-like domain</keyword>
<protein>
    <recommendedName>
        <fullName evidence="15">Receptor-like serine/threonine-protein kinase</fullName>
        <ecNumber evidence="15">2.7.11.1</ecNumber>
    </recommendedName>
</protein>
<dbReference type="FunFam" id="1.10.510.10:FF:000060">
    <property type="entry name" value="G-type lectin S-receptor-like serine/threonine-protein kinase"/>
    <property type="match status" value="1"/>
</dbReference>
<keyword evidence="8 15" id="KW-0418">Kinase</keyword>
<dbReference type="Gene3D" id="1.10.510.10">
    <property type="entry name" value="Transferase(Phosphotransferase) domain 1"/>
    <property type="match status" value="1"/>
</dbReference>
<dbReference type="GO" id="GO:0051707">
    <property type="term" value="P:response to other organism"/>
    <property type="evidence" value="ECO:0007669"/>
    <property type="project" value="UniProtKB-ARBA"/>
</dbReference>
<dbReference type="EC" id="2.7.11.1" evidence="15"/>
<keyword evidence="22" id="KW-1185">Reference proteome</keyword>
<feature type="binding site" evidence="16">
    <location>
        <position position="586"/>
    </location>
    <ligand>
        <name>ATP</name>
        <dbReference type="ChEBI" id="CHEBI:30616"/>
    </ligand>
</feature>
<keyword evidence="7 15" id="KW-0547">Nucleotide-binding</keyword>
<dbReference type="FunFam" id="3.30.200.20:FF:000402">
    <property type="entry name" value="Serine/threonine-protein kinase"/>
    <property type="match status" value="1"/>
</dbReference>
<dbReference type="PROSITE" id="PS50011">
    <property type="entry name" value="PROTEIN_KINASE_DOM"/>
    <property type="match status" value="1"/>
</dbReference>
<name>A0A453DC09_AEGTS</name>